<feature type="transmembrane region" description="Helical" evidence="7">
    <location>
        <begin position="157"/>
        <end position="177"/>
    </location>
</feature>
<dbReference type="PANTHER" id="PTHR23517">
    <property type="entry name" value="RESISTANCE PROTEIN MDTM, PUTATIVE-RELATED-RELATED"/>
    <property type="match status" value="1"/>
</dbReference>
<keyword evidence="3" id="KW-1003">Cell membrane</keyword>
<dbReference type="EMBL" id="NIAY01000186">
    <property type="protein sequence ID" value="PAB25207.1"/>
    <property type="molecule type" value="Genomic_DNA"/>
</dbReference>
<evidence type="ECO:0000256" key="7">
    <source>
        <dbReference type="SAM" id="Phobius"/>
    </source>
</evidence>
<feature type="transmembrane region" description="Helical" evidence="7">
    <location>
        <begin position="32"/>
        <end position="51"/>
    </location>
</feature>
<feature type="transmembrane region" description="Helical" evidence="7">
    <location>
        <begin position="63"/>
        <end position="82"/>
    </location>
</feature>
<keyword evidence="5 7" id="KW-1133">Transmembrane helix</keyword>
<evidence type="ECO:0000256" key="2">
    <source>
        <dbReference type="ARBA" id="ARBA00022448"/>
    </source>
</evidence>
<gene>
    <name evidence="8" type="ORF">CC205_26755</name>
</gene>
<organism evidence="8 9">
    <name type="scientific">Pseudomonas savastanoi pv. nerii</name>
    <dbReference type="NCBI Taxonomy" id="360921"/>
    <lineage>
        <taxon>Bacteria</taxon>
        <taxon>Pseudomonadati</taxon>
        <taxon>Pseudomonadota</taxon>
        <taxon>Gammaproteobacteria</taxon>
        <taxon>Pseudomonadales</taxon>
        <taxon>Pseudomonadaceae</taxon>
        <taxon>Pseudomonas</taxon>
    </lineage>
</organism>
<dbReference type="Proteomes" id="UP000216306">
    <property type="component" value="Unassembled WGS sequence"/>
</dbReference>
<reference evidence="8 9" key="1">
    <citation type="submission" date="2017-05" db="EMBL/GenBank/DDBJ databases">
        <title>Comparative genomic of Pseudomonas savastanoi pathovars.</title>
        <authorList>
            <person name="Pintado A."/>
            <person name="Moreno-Perez A."/>
            <person name="Caballo-Ponce E."/>
            <person name="Murillo J."/>
            <person name="Bardaji L."/>
            <person name="Cerboneschi M."/>
            <person name="Rodriguez-Palenzuela P."/>
            <person name="Ramos C."/>
            <person name="Tegli S."/>
        </authorList>
    </citation>
    <scope>NUCLEOTIDE SEQUENCE [LARGE SCALE GENOMIC DNA]</scope>
    <source>
        <strain evidence="8 9">ESC 23</strain>
    </source>
</reference>
<dbReference type="GO" id="GO:0005886">
    <property type="term" value="C:plasma membrane"/>
    <property type="evidence" value="ECO:0007669"/>
    <property type="project" value="UniProtKB-SubCell"/>
</dbReference>
<dbReference type="GO" id="GO:0022857">
    <property type="term" value="F:transmembrane transporter activity"/>
    <property type="evidence" value="ECO:0007669"/>
    <property type="project" value="InterPro"/>
</dbReference>
<protein>
    <submittedName>
        <fullName evidence="8">Uncharacterized protein</fullName>
    </submittedName>
</protein>
<dbReference type="InterPro" id="IPR050171">
    <property type="entry name" value="MFS_Transporters"/>
</dbReference>
<accession>A0A267JRF3</accession>
<evidence type="ECO:0000256" key="6">
    <source>
        <dbReference type="ARBA" id="ARBA00023136"/>
    </source>
</evidence>
<evidence type="ECO:0000256" key="5">
    <source>
        <dbReference type="ARBA" id="ARBA00022989"/>
    </source>
</evidence>
<evidence type="ECO:0000313" key="9">
    <source>
        <dbReference type="Proteomes" id="UP000216306"/>
    </source>
</evidence>
<dbReference type="PANTHER" id="PTHR23517:SF3">
    <property type="entry name" value="INTEGRAL MEMBRANE TRANSPORT PROTEIN"/>
    <property type="match status" value="1"/>
</dbReference>
<keyword evidence="2" id="KW-0813">Transport</keyword>
<dbReference type="InterPro" id="IPR011701">
    <property type="entry name" value="MFS"/>
</dbReference>
<sequence>MNLYISHKAFRFSIFHYSLVVPLYLINNLDLHQVAIIESVYLLVFTFLLLPSGYAVDVIGSKICLIIGTFLIAVTDLLLYRAASFEDFFIILFVDAFSQALCSSADSVCIRFIMANNYSPTKFLRIESVAWVCRNLALGLSSVLGGVLATFSNIKTALIVSLVMVSCSFICVCAASIPRCIDFKLEDTNNRSSCFSNSFLASLSAVRRISRRSLFLSIYFYAVDALGRR</sequence>
<name>A0A267JRF3_PSESS</name>
<dbReference type="InterPro" id="IPR036259">
    <property type="entry name" value="MFS_trans_sf"/>
</dbReference>
<evidence type="ECO:0000256" key="3">
    <source>
        <dbReference type="ARBA" id="ARBA00022475"/>
    </source>
</evidence>
<evidence type="ECO:0000256" key="1">
    <source>
        <dbReference type="ARBA" id="ARBA00004651"/>
    </source>
</evidence>
<evidence type="ECO:0000313" key="8">
    <source>
        <dbReference type="EMBL" id="PAB25207.1"/>
    </source>
</evidence>
<evidence type="ECO:0000256" key="4">
    <source>
        <dbReference type="ARBA" id="ARBA00022692"/>
    </source>
</evidence>
<comment type="caution">
    <text evidence="8">The sequence shown here is derived from an EMBL/GenBank/DDBJ whole genome shotgun (WGS) entry which is preliminary data.</text>
</comment>
<dbReference type="SUPFAM" id="SSF103473">
    <property type="entry name" value="MFS general substrate transporter"/>
    <property type="match status" value="1"/>
</dbReference>
<feature type="transmembrane region" description="Helical" evidence="7">
    <location>
        <begin position="9"/>
        <end position="26"/>
    </location>
</feature>
<dbReference type="Gene3D" id="1.20.1250.20">
    <property type="entry name" value="MFS general substrate transporter like domains"/>
    <property type="match status" value="1"/>
</dbReference>
<dbReference type="Pfam" id="PF07690">
    <property type="entry name" value="MFS_1"/>
    <property type="match status" value="1"/>
</dbReference>
<dbReference type="AlphaFoldDB" id="A0A267JRF3"/>
<keyword evidence="6 7" id="KW-0472">Membrane</keyword>
<comment type="subcellular location">
    <subcellularLocation>
        <location evidence="1">Cell membrane</location>
        <topology evidence="1">Multi-pass membrane protein</topology>
    </subcellularLocation>
</comment>
<dbReference type="RefSeq" id="WP_095205618.1">
    <property type="nucleotide sequence ID" value="NZ_NIAY01000186.1"/>
</dbReference>
<proteinExistence type="predicted"/>
<keyword evidence="4 7" id="KW-0812">Transmembrane</keyword>